<feature type="region of interest" description="Disordered" evidence="1">
    <location>
        <begin position="123"/>
        <end position="158"/>
    </location>
</feature>
<organism evidence="2 3">
    <name type="scientific">Vespula maculifrons</name>
    <name type="common">Eastern yellow jacket</name>
    <name type="synonym">Wasp</name>
    <dbReference type="NCBI Taxonomy" id="7453"/>
    <lineage>
        <taxon>Eukaryota</taxon>
        <taxon>Metazoa</taxon>
        <taxon>Ecdysozoa</taxon>
        <taxon>Arthropoda</taxon>
        <taxon>Hexapoda</taxon>
        <taxon>Insecta</taxon>
        <taxon>Pterygota</taxon>
        <taxon>Neoptera</taxon>
        <taxon>Endopterygota</taxon>
        <taxon>Hymenoptera</taxon>
        <taxon>Apocrita</taxon>
        <taxon>Aculeata</taxon>
        <taxon>Vespoidea</taxon>
        <taxon>Vespidae</taxon>
        <taxon>Vespinae</taxon>
        <taxon>Vespula</taxon>
    </lineage>
</organism>
<feature type="region of interest" description="Disordered" evidence="1">
    <location>
        <begin position="31"/>
        <end position="55"/>
    </location>
</feature>
<proteinExistence type="predicted"/>
<gene>
    <name evidence="2" type="ORF">V1477_005320</name>
</gene>
<evidence type="ECO:0000256" key="1">
    <source>
        <dbReference type="SAM" id="MobiDB-lite"/>
    </source>
</evidence>
<reference evidence="2 3" key="1">
    <citation type="journal article" date="2024" name="Ann. Entomol. Soc. Am.">
        <title>Genomic analyses of the southern and eastern yellowjacket wasps (Hymenoptera: Vespidae) reveal evolutionary signatures of social life.</title>
        <authorList>
            <person name="Catto M.A."/>
            <person name="Caine P.B."/>
            <person name="Orr S.E."/>
            <person name="Hunt B.G."/>
            <person name="Goodisman M.A.D."/>
        </authorList>
    </citation>
    <scope>NUCLEOTIDE SEQUENCE [LARGE SCALE GENOMIC DNA]</scope>
    <source>
        <strain evidence="2">232</strain>
        <tissue evidence="2">Head and thorax</tissue>
    </source>
</reference>
<accession>A0ABD2CQH1</accession>
<feature type="region of interest" description="Disordered" evidence="1">
    <location>
        <begin position="1"/>
        <end position="20"/>
    </location>
</feature>
<evidence type="ECO:0000313" key="3">
    <source>
        <dbReference type="Proteomes" id="UP001607303"/>
    </source>
</evidence>
<protein>
    <submittedName>
        <fullName evidence="2">Uncharacterized protein</fullName>
    </submittedName>
</protein>
<feature type="compositionally biased region" description="Acidic residues" evidence="1">
    <location>
        <begin position="35"/>
        <end position="50"/>
    </location>
</feature>
<comment type="caution">
    <text evidence="2">The sequence shown here is derived from an EMBL/GenBank/DDBJ whole genome shotgun (WGS) entry which is preliminary data.</text>
</comment>
<dbReference type="Proteomes" id="UP001607303">
    <property type="component" value="Unassembled WGS sequence"/>
</dbReference>
<sequence length="158" mass="17452">MSARTSINVPRPLIDPTGVESKQENVCLSLLYSKDEEEREEDEEEEEEEEEKKYNPSHFFPLLLKLERLASSVEIISMDNGERGVNNFYGVRPTNSLEKFDIGISKEIPGIFHSPKPYASRASYRSIDVDGDGGGSGDDGGSDDGDSTMGSWKRAEGG</sequence>
<evidence type="ECO:0000313" key="2">
    <source>
        <dbReference type="EMBL" id="KAL2746950.1"/>
    </source>
</evidence>
<dbReference type="EMBL" id="JAYRBN010000037">
    <property type="protein sequence ID" value="KAL2746950.1"/>
    <property type="molecule type" value="Genomic_DNA"/>
</dbReference>
<name>A0ABD2CQH1_VESMC</name>
<dbReference type="AlphaFoldDB" id="A0ABD2CQH1"/>
<keyword evidence="3" id="KW-1185">Reference proteome</keyword>